<dbReference type="EMBL" id="JAVLVU010000001">
    <property type="protein sequence ID" value="MDT3402910.1"/>
    <property type="molecule type" value="Genomic_DNA"/>
</dbReference>
<gene>
    <name evidence="2" type="ORF">QE417_001982</name>
</gene>
<evidence type="ECO:0000313" key="3">
    <source>
        <dbReference type="Proteomes" id="UP001258315"/>
    </source>
</evidence>
<proteinExistence type="predicted"/>
<accession>A0ABU3GTD4</accession>
<feature type="signal peptide" evidence="1">
    <location>
        <begin position="1"/>
        <end position="19"/>
    </location>
</feature>
<evidence type="ECO:0000313" key="2">
    <source>
        <dbReference type="EMBL" id="MDT3402910.1"/>
    </source>
</evidence>
<protein>
    <submittedName>
        <fullName evidence="2">Uncharacterized protein</fullName>
    </submittedName>
</protein>
<keyword evidence="3" id="KW-1185">Reference proteome</keyword>
<reference evidence="3" key="1">
    <citation type="submission" date="2023-07" db="EMBL/GenBank/DDBJ databases">
        <title>Functional and genomic diversity of the sorghum phyllosphere microbiome.</title>
        <authorList>
            <person name="Shade A."/>
        </authorList>
    </citation>
    <scope>NUCLEOTIDE SEQUENCE [LARGE SCALE GENOMIC DNA]</scope>
    <source>
        <strain evidence="3">SORGH_AS_0422</strain>
    </source>
</reference>
<feature type="chain" id="PRO_5047219267" evidence="1">
    <location>
        <begin position="20"/>
        <end position="190"/>
    </location>
</feature>
<dbReference type="Proteomes" id="UP001258315">
    <property type="component" value="Unassembled WGS sequence"/>
</dbReference>
<comment type="caution">
    <text evidence="2">The sequence shown here is derived from an EMBL/GenBank/DDBJ whole genome shotgun (WGS) entry which is preliminary data.</text>
</comment>
<evidence type="ECO:0000256" key="1">
    <source>
        <dbReference type="SAM" id="SignalP"/>
    </source>
</evidence>
<keyword evidence="1" id="KW-0732">Signal</keyword>
<organism evidence="2 3">
    <name type="scientific">Mucilaginibacter terrae</name>
    <dbReference type="NCBI Taxonomy" id="1955052"/>
    <lineage>
        <taxon>Bacteria</taxon>
        <taxon>Pseudomonadati</taxon>
        <taxon>Bacteroidota</taxon>
        <taxon>Sphingobacteriia</taxon>
        <taxon>Sphingobacteriales</taxon>
        <taxon>Sphingobacteriaceae</taxon>
        <taxon>Mucilaginibacter</taxon>
    </lineage>
</organism>
<name>A0ABU3GTD4_9SPHI</name>
<sequence>MKKVFFFVALIVLFSTAKAGKKPMGSFLKCKFGTTRFSQKSVSLKIPYIDNFQSTSSHYDSNGSHYDGTMNNTNMSFSKTDYLGNVMDVTLSVSGNTLSWSVNVVPGTGVNVGLHRLWIYDYNSDNFDSYADSDYEDPDATGYGNVTWSDSGTIDLSTAPTTLRVSFEYFSTDPSINTTTYTTATGEFFR</sequence>
<dbReference type="RefSeq" id="WP_311949597.1">
    <property type="nucleotide sequence ID" value="NZ_JAVLVU010000001.1"/>
</dbReference>